<proteinExistence type="predicted"/>
<name>A0AAV4R9B2_9ARAC</name>
<evidence type="ECO:0000313" key="2">
    <source>
        <dbReference type="Proteomes" id="UP001054837"/>
    </source>
</evidence>
<comment type="caution">
    <text evidence="1">The sequence shown here is derived from an EMBL/GenBank/DDBJ whole genome shotgun (WGS) entry which is preliminary data.</text>
</comment>
<dbReference type="AlphaFoldDB" id="A0AAV4R9B2"/>
<evidence type="ECO:0000313" key="1">
    <source>
        <dbReference type="EMBL" id="GIY17581.1"/>
    </source>
</evidence>
<keyword evidence="2" id="KW-1185">Reference proteome</keyword>
<organism evidence="1 2">
    <name type="scientific">Caerostris darwini</name>
    <dbReference type="NCBI Taxonomy" id="1538125"/>
    <lineage>
        <taxon>Eukaryota</taxon>
        <taxon>Metazoa</taxon>
        <taxon>Ecdysozoa</taxon>
        <taxon>Arthropoda</taxon>
        <taxon>Chelicerata</taxon>
        <taxon>Arachnida</taxon>
        <taxon>Araneae</taxon>
        <taxon>Araneomorphae</taxon>
        <taxon>Entelegynae</taxon>
        <taxon>Araneoidea</taxon>
        <taxon>Araneidae</taxon>
        <taxon>Caerostris</taxon>
    </lineage>
</organism>
<dbReference type="EMBL" id="BPLQ01005811">
    <property type="protein sequence ID" value="GIY17581.1"/>
    <property type="molecule type" value="Genomic_DNA"/>
</dbReference>
<dbReference type="Proteomes" id="UP001054837">
    <property type="component" value="Unassembled WGS sequence"/>
</dbReference>
<protein>
    <submittedName>
        <fullName evidence="1">Uncharacterized protein</fullName>
    </submittedName>
</protein>
<sequence length="134" mass="14669">MTFTSANSKSRFMLATSTETNYPFQKTVRIIIPAIDPPLHSIDAKNATHGGLPQLQTQSSMKMTFTSAKSESRFMLATSTETNYPFQKTARIIIPAIDPPLHSIDAKKATHGVLPQLQTQAGMKCSGRPSLFSL</sequence>
<accession>A0AAV4R9B2</accession>
<reference evidence="1 2" key="1">
    <citation type="submission" date="2021-06" db="EMBL/GenBank/DDBJ databases">
        <title>Caerostris darwini draft genome.</title>
        <authorList>
            <person name="Kono N."/>
            <person name="Arakawa K."/>
        </authorList>
    </citation>
    <scope>NUCLEOTIDE SEQUENCE [LARGE SCALE GENOMIC DNA]</scope>
</reference>
<gene>
    <name evidence="1" type="ORF">CDAR_247501</name>
</gene>